<keyword evidence="2" id="KW-1185">Reference proteome</keyword>
<name>A0ACC1HUK5_9FUNG</name>
<proteinExistence type="predicted"/>
<sequence length="521" mass="59560">MYQNDEACARGSYNLERFGVGAGTIHQLQAKQQQQIPALLSAQATNPREPTSRLIHNETKSAPDSPWEIVLHNEQEVCRMLECDRNLTTEILDEIIDKTQVPPLDLRISYSQPEMLFPAHLIGLCVIKMFQYNLTARIDRLLELVISRVQKRACAFWSDQETAFWLSNVFELLSIIKTSVSDHQMASEVYFESERAMSSGMQGLELLLSDIYFGWVKRLQKRMSGLIIPSIVEHQELYNYQDSDGILSRMMGSASKSSEVKLAHILAFLNSVREVMVFYYVDVAIMKQIISDLLCTVGATAFNNLIARRNFCSSNRGMQIQYNVSKIEEWCKLHEVSDKTQNLDRLLQLAKVLQMHKETPEDLEIIREVSDLLTPAQIKQILKSYKPADSEAPIPSSLIHHPMLSSSSSTGYLLNTGDMTDQVLFLTARKVPAIETFIPHHITARRIRALIDSQTQTPQEGEEEEYEPYYKDSLEDENFTLPPSEYHQNQVLNDRGLDFPRGTMVEPVLDTNTLAAMYERW</sequence>
<reference evidence="1" key="1">
    <citation type="submission" date="2022-06" db="EMBL/GenBank/DDBJ databases">
        <title>Phylogenomic reconstructions and comparative analyses of Kickxellomycotina fungi.</title>
        <authorList>
            <person name="Reynolds N.K."/>
            <person name="Stajich J.E."/>
            <person name="Barry K."/>
            <person name="Grigoriev I.V."/>
            <person name="Crous P."/>
            <person name="Smith M.E."/>
        </authorList>
    </citation>
    <scope>NUCLEOTIDE SEQUENCE</scope>
    <source>
        <strain evidence="1">RSA 2271</strain>
    </source>
</reference>
<gene>
    <name evidence="1" type="primary">MYO2_4</name>
    <name evidence="1" type="ORF">EV182_002262</name>
</gene>
<accession>A0ACC1HUK5</accession>
<protein>
    <submittedName>
        <fullName evidence="1">Myosin type-2 heavy chain 1</fullName>
    </submittedName>
</protein>
<comment type="caution">
    <text evidence="1">The sequence shown here is derived from an EMBL/GenBank/DDBJ whole genome shotgun (WGS) entry which is preliminary data.</text>
</comment>
<evidence type="ECO:0000313" key="1">
    <source>
        <dbReference type="EMBL" id="KAJ1679336.1"/>
    </source>
</evidence>
<evidence type="ECO:0000313" key="2">
    <source>
        <dbReference type="Proteomes" id="UP001145114"/>
    </source>
</evidence>
<organism evidence="1 2">
    <name type="scientific">Spiromyces aspiralis</name>
    <dbReference type="NCBI Taxonomy" id="68401"/>
    <lineage>
        <taxon>Eukaryota</taxon>
        <taxon>Fungi</taxon>
        <taxon>Fungi incertae sedis</taxon>
        <taxon>Zoopagomycota</taxon>
        <taxon>Kickxellomycotina</taxon>
        <taxon>Kickxellomycetes</taxon>
        <taxon>Kickxellales</taxon>
        <taxon>Kickxellaceae</taxon>
        <taxon>Spiromyces</taxon>
    </lineage>
</organism>
<dbReference type="EMBL" id="JAMZIH010000447">
    <property type="protein sequence ID" value="KAJ1679336.1"/>
    <property type="molecule type" value="Genomic_DNA"/>
</dbReference>
<dbReference type="Proteomes" id="UP001145114">
    <property type="component" value="Unassembled WGS sequence"/>
</dbReference>